<dbReference type="AlphaFoldDB" id="A0AAJ4XMP8"/>
<evidence type="ECO:0000313" key="1">
    <source>
        <dbReference type="EMBL" id="SNX84726.1"/>
    </source>
</evidence>
<reference evidence="1" key="1">
    <citation type="submission" date="2023-10" db="EMBL/GenBank/DDBJ databases">
        <authorList>
            <person name="Guldener U."/>
        </authorList>
    </citation>
    <scope>NUCLEOTIDE SEQUENCE</scope>
    <source>
        <strain evidence="1">Mp4</strain>
    </source>
</reference>
<accession>A0AAJ4XMP8</accession>
<dbReference type="EMBL" id="OAPG01000007">
    <property type="protein sequence ID" value="SNX84726.1"/>
    <property type="molecule type" value="Genomic_DNA"/>
</dbReference>
<comment type="caution">
    <text evidence="1">The sequence shown here is derived from an EMBL/GenBank/DDBJ whole genome shotgun (WGS) entry which is preliminary data.</text>
</comment>
<evidence type="ECO:0000313" key="2">
    <source>
        <dbReference type="Proteomes" id="UP001294444"/>
    </source>
</evidence>
<dbReference type="Proteomes" id="UP001294444">
    <property type="component" value="Unassembled WGS sequence"/>
</dbReference>
<gene>
    <name evidence="1" type="ORF">MEPE_03435</name>
</gene>
<proteinExistence type="predicted"/>
<organism evidence="1 2">
    <name type="scientific">Melanopsichium pennsylvanicum</name>
    <dbReference type="NCBI Taxonomy" id="63383"/>
    <lineage>
        <taxon>Eukaryota</taxon>
        <taxon>Fungi</taxon>
        <taxon>Dikarya</taxon>
        <taxon>Basidiomycota</taxon>
        <taxon>Ustilaginomycotina</taxon>
        <taxon>Ustilaginomycetes</taxon>
        <taxon>Ustilaginales</taxon>
        <taxon>Ustilaginaceae</taxon>
        <taxon>Melanopsichium</taxon>
    </lineage>
</organism>
<sequence length="198" mass="21818">MPHSLRTEFAHAVQQKCGTPGSKRACFASSHLSSKLMCVAAHPRLFRSNSSLSEQVGLEIHNECFRIGTAQLRSESASHPVSLSMWFTPLLSDLVVTGSLLDHYRKADRLASRLSRVLGRGPTLEHIGRPKSAARTNTSTKRESSMCVWLVPGLQIISRTNVFGTSIFLSLMPMLKTPASGTFLEDSSRSVRANHFPR</sequence>
<name>A0AAJ4XMP8_9BASI</name>
<protein>
    <submittedName>
        <fullName evidence="1">Uncharacterized protein</fullName>
    </submittedName>
</protein>
<keyword evidence="2" id="KW-1185">Reference proteome</keyword>